<comment type="cofactor">
    <cofactor evidence="1 6">
        <name>(R)-lipoate</name>
        <dbReference type="ChEBI" id="CHEBI:83088"/>
    </cofactor>
</comment>
<name>A0ABN2ADQ1_9ACTN</name>
<evidence type="ECO:0000256" key="6">
    <source>
        <dbReference type="RuleBase" id="RU003423"/>
    </source>
</evidence>
<dbReference type="InterPro" id="IPR023213">
    <property type="entry name" value="CAT-like_dom_sf"/>
</dbReference>
<feature type="region of interest" description="Disordered" evidence="7">
    <location>
        <begin position="82"/>
        <end position="117"/>
    </location>
</feature>
<evidence type="ECO:0000256" key="3">
    <source>
        <dbReference type="ARBA" id="ARBA00022679"/>
    </source>
</evidence>
<dbReference type="SUPFAM" id="SSF52777">
    <property type="entry name" value="CoA-dependent acyltransferases"/>
    <property type="match status" value="1"/>
</dbReference>
<comment type="similarity">
    <text evidence="2 6">Belongs to the 2-oxoacid dehydrogenase family.</text>
</comment>
<dbReference type="InterPro" id="IPR011053">
    <property type="entry name" value="Single_hybrid_motif"/>
</dbReference>
<dbReference type="InterPro" id="IPR001078">
    <property type="entry name" value="2-oxoacid_DH_actylTfrase"/>
</dbReference>
<dbReference type="Pfam" id="PF00198">
    <property type="entry name" value="2-oxoacid_dh"/>
    <property type="match status" value="1"/>
</dbReference>
<dbReference type="PROSITE" id="PS00189">
    <property type="entry name" value="LIPOYL"/>
    <property type="match status" value="1"/>
</dbReference>
<evidence type="ECO:0000256" key="4">
    <source>
        <dbReference type="ARBA" id="ARBA00022823"/>
    </source>
</evidence>
<dbReference type="PANTHER" id="PTHR43178:SF5">
    <property type="entry name" value="LIPOAMIDE ACYLTRANSFERASE COMPONENT OF BRANCHED-CHAIN ALPHA-KETO ACID DEHYDROGENASE COMPLEX, MITOCHONDRIAL"/>
    <property type="match status" value="1"/>
</dbReference>
<evidence type="ECO:0000256" key="1">
    <source>
        <dbReference type="ARBA" id="ARBA00001938"/>
    </source>
</evidence>
<dbReference type="PROSITE" id="PS50968">
    <property type="entry name" value="BIOTINYL_LIPOYL"/>
    <property type="match status" value="1"/>
</dbReference>
<keyword evidence="4 6" id="KW-0450">Lipoyl</keyword>
<sequence>MGERYDFLLPDVGEGLTEAELVVWHVGVGDRVEVNTILCDIETAKSVVELPSPVAGTVVELHAAPGDTVLVGMPLVSVGTATTPAAAPAPDPVRGREPDPRPASGPDPAETGAEEAPLVLVGTAPAPMAARRRHLRARSAMPEPEPTISPVVAAEHREPVRGVRKRIAQAMTSSAFTAPHVTEWLAVDMTRTLELTASLRMRRDWEGVRVTPLLLVAHALLVAVRRNPDINAWWDDPAQEIVRADYVNLGIATATPRGLLVPNIKDAQRLGLRDLAVALDDLITRARAGRASIDALSRGTITITNIGALGVDAGTPILNPGEAAILAFGAIREMPWVHEGRIVVRRVSQLALSFDHRLVDGELGSAVLCDVARVLGDPTEALLG</sequence>
<organism evidence="9 10">
    <name type="scientific">Nocardioides humi</name>
    <dbReference type="NCBI Taxonomy" id="449461"/>
    <lineage>
        <taxon>Bacteria</taxon>
        <taxon>Bacillati</taxon>
        <taxon>Actinomycetota</taxon>
        <taxon>Actinomycetes</taxon>
        <taxon>Propionibacteriales</taxon>
        <taxon>Nocardioidaceae</taxon>
        <taxon>Nocardioides</taxon>
    </lineage>
</organism>
<dbReference type="Gene3D" id="2.40.50.100">
    <property type="match status" value="1"/>
</dbReference>
<dbReference type="CDD" id="cd06849">
    <property type="entry name" value="lipoyl_domain"/>
    <property type="match status" value="1"/>
</dbReference>
<comment type="caution">
    <text evidence="9">The sequence shown here is derived from an EMBL/GenBank/DDBJ whole genome shotgun (WGS) entry which is preliminary data.</text>
</comment>
<feature type="domain" description="Lipoyl-binding" evidence="8">
    <location>
        <begin position="4"/>
        <end position="79"/>
    </location>
</feature>
<keyword evidence="10" id="KW-1185">Reference proteome</keyword>
<dbReference type="EC" id="2.3.1.-" evidence="6"/>
<dbReference type="InterPro" id="IPR000089">
    <property type="entry name" value="Biotin_lipoyl"/>
</dbReference>
<gene>
    <name evidence="9" type="ORF">GCM10009788_21400</name>
</gene>
<dbReference type="Proteomes" id="UP001500842">
    <property type="component" value="Unassembled WGS sequence"/>
</dbReference>
<dbReference type="Gene3D" id="3.30.559.10">
    <property type="entry name" value="Chloramphenicol acetyltransferase-like domain"/>
    <property type="match status" value="1"/>
</dbReference>
<keyword evidence="5 6" id="KW-0012">Acyltransferase</keyword>
<evidence type="ECO:0000259" key="8">
    <source>
        <dbReference type="PROSITE" id="PS50968"/>
    </source>
</evidence>
<evidence type="ECO:0000256" key="7">
    <source>
        <dbReference type="SAM" id="MobiDB-lite"/>
    </source>
</evidence>
<dbReference type="Pfam" id="PF00364">
    <property type="entry name" value="Biotin_lipoyl"/>
    <property type="match status" value="1"/>
</dbReference>
<protein>
    <recommendedName>
        <fullName evidence="6">Dihydrolipoamide acetyltransferase component of pyruvate dehydrogenase complex</fullName>
        <ecNumber evidence="6">2.3.1.-</ecNumber>
    </recommendedName>
</protein>
<evidence type="ECO:0000313" key="10">
    <source>
        <dbReference type="Proteomes" id="UP001500842"/>
    </source>
</evidence>
<evidence type="ECO:0000256" key="2">
    <source>
        <dbReference type="ARBA" id="ARBA00007317"/>
    </source>
</evidence>
<dbReference type="RefSeq" id="WP_344112038.1">
    <property type="nucleotide sequence ID" value="NZ_BAAAOR010000015.1"/>
</dbReference>
<keyword evidence="3 6" id="KW-0808">Transferase</keyword>
<dbReference type="SUPFAM" id="SSF51230">
    <property type="entry name" value="Single hybrid motif"/>
    <property type="match status" value="1"/>
</dbReference>
<evidence type="ECO:0000256" key="5">
    <source>
        <dbReference type="ARBA" id="ARBA00023315"/>
    </source>
</evidence>
<dbReference type="InterPro" id="IPR003016">
    <property type="entry name" value="2-oxoA_DH_lipoyl-BS"/>
</dbReference>
<reference evidence="9 10" key="1">
    <citation type="journal article" date="2019" name="Int. J. Syst. Evol. Microbiol.">
        <title>The Global Catalogue of Microorganisms (GCM) 10K type strain sequencing project: providing services to taxonomists for standard genome sequencing and annotation.</title>
        <authorList>
            <consortium name="The Broad Institute Genomics Platform"/>
            <consortium name="The Broad Institute Genome Sequencing Center for Infectious Disease"/>
            <person name="Wu L."/>
            <person name="Ma J."/>
        </authorList>
    </citation>
    <scope>NUCLEOTIDE SEQUENCE [LARGE SCALE GENOMIC DNA]</scope>
    <source>
        <strain evidence="9 10">JCM 14942</strain>
    </source>
</reference>
<evidence type="ECO:0000313" key="9">
    <source>
        <dbReference type="EMBL" id="GAA1516924.1"/>
    </source>
</evidence>
<dbReference type="InterPro" id="IPR050743">
    <property type="entry name" value="2-oxoacid_DH_E2_comp"/>
</dbReference>
<proteinExistence type="inferred from homology"/>
<dbReference type="PANTHER" id="PTHR43178">
    <property type="entry name" value="DIHYDROLIPOAMIDE ACETYLTRANSFERASE COMPONENT OF PYRUVATE DEHYDROGENASE COMPLEX"/>
    <property type="match status" value="1"/>
</dbReference>
<accession>A0ABN2ADQ1</accession>
<dbReference type="EMBL" id="BAAAOR010000015">
    <property type="protein sequence ID" value="GAA1516924.1"/>
    <property type="molecule type" value="Genomic_DNA"/>
</dbReference>